<dbReference type="GeneID" id="80801958"/>
<dbReference type="EMBL" id="PDEA01000001">
    <property type="protein sequence ID" value="PEH89757.1"/>
    <property type="molecule type" value="Genomic_DNA"/>
</dbReference>
<evidence type="ECO:0000313" key="2">
    <source>
        <dbReference type="Proteomes" id="UP000220246"/>
    </source>
</evidence>
<dbReference type="Proteomes" id="UP000220246">
    <property type="component" value="Unassembled WGS sequence"/>
</dbReference>
<dbReference type="RefSeq" id="WP_066532919.1">
    <property type="nucleotide sequence ID" value="NZ_PDEA01000001.1"/>
</dbReference>
<keyword evidence="2" id="KW-1185">Reference proteome</keyword>
<proteinExistence type="predicted"/>
<dbReference type="STRING" id="1219032.GCA_001515545_00387"/>
<organism evidence="1 2">
    <name type="scientific">Comamonas terrigena</name>
    <dbReference type="NCBI Taxonomy" id="32013"/>
    <lineage>
        <taxon>Bacteria</taxon>
        <taxon>Pseudomonadati</taxon>
        <taxon>Pseudomonadota</taxon>
        <taxon>Betaproteobacteria</taxon>
        <taxon>Burkholderiales</taxon>
        <taxon>Comamonadaceae</taxon>
        <taxon>Comamonas</taxon>
    </lineage>
</organism>
<accession>A0A2A7UWZ9</accession>
<evidence type="ECO:0000313" key="1">
    <source>
        <dbReference type="EMBL" id="PEH89757.1"/>
    </source>
</evidence>
<gene>
    <name evidence="1" type="ORF">CRM82_15140</name>
</gene>
<protein>
    <submittedName>
        <fullName evidence="1">Uncharacterized protein</fullName>
    </submittedName>
</protein>
<comment type="caution">
    <text evidence="1">The sequence shown here is derived from an EMBL/GenBank/DDBJ whole genome shotgun (WGS) entry which is preliminary data.</text>
</comment>
<dbReference type="AlphaFoldDB" id="A0A2A7UWZ9"/>
<sequence>MNKVLGFAPDADPTTPGLLLDCENLLPSELGMRPGPAVAPVGVAALTEDVRGALAAIDLSGNRLAICGTTARLYSLAGSAWVDVSGDGAPFALGQDERWSLAQFANSTVASCRSMGMRMATGGPFAPIAGAPKAKILASLKGFVMAFNTQDATYGDSPDRWWCSASLNAQDWVPNVATLCTTGRLVESGGEITAAHRLGDDIIVYKRRSTFVGRFTGPAEVWNFTQVDSDVGCVGMDAVCDTGKAHYFIGDDDLYVFDGVQVQPIGRGMLRDWFVEVRDPKQMHKSQAFWDKQNQLAWFFFPSVKGGGELDYGLVYHPGTNKWGRANHAIRALVRYASPAATYDGGSELVTSYDSGPAIDFDSPFWVEAQELMAGFDTRNRLVTFAGAPDASSLTTGDVGDDDQMTLCDRLVLRFKKAPAAAAATGFTKDDGGQEARQASAAIRDDAAFDLRQRGRWHAFRVDCQGDYALIGFAPRLKPAGFR</sequence>
<reference evidence="2" key="1">
    <citation type="submission" date="2017-09" db="EMBL/GenBank/DDBJ databases">
        <title>FDA dAtabase for Regulatory Grade micrObial Sequences (FDA-ARGOS): Supporting development and validation of Infectious Disease Dx tests.</title>
        <authorList>
            <person name="Minogue T."/>
            <person name="Wolcott M."/>
            <person name="Wasieloski L."/>
            <person name="Aguilar W."/>
            <person name="Moore D."/>
            <person name="Tallon L."/>
            <person name="Sadzewicz L."/>
            <person name="Ott S."/>
            <person name="Zhao X."/>
            <person name="Nagaraj S."/>
            <person name="Vavikolanu K."/>
            <person name="Aluvathingal J."/>
            <person name="Nadendla S."/>
            <person name="Sichtig H."/>
        </authorList>
    </citation>
    <scope>NUCLEOTIDE SEQUENCE [LARGE SCALE GENOMIC DNA]</scope>
    <source>
        <strain evidence="2">FDAARGOS_394</strain>
    </source>
</reference>
<name>A0A2A7UWZ9_COMTR</name>
<dbReference type="OrthoDB" id="8835400at2"/>